<gene>
    <name evidence="4" type="ORF">B0F90DRAFT_1719335</name>
</gene>
<dbReference type="EMBL" id="WTXG01000015">
    <property type="protein sequence ID" value="KAI0301120.1"/>
    <property type="molecule type" value="Genomic_DNA"/>
</dbReference>
<protein>
    <recommendedName>
        <fullName evidence="3">NAD-dependent epimerase/dehydratase domain-containing protein</fullName>
    </recommendedName>
</protein>
<proteinExistence type="inferred from homology"/>
<dbReference type="Gene3D" id="3.40.50.720">
    <property type="entry name" value="NAD(P)-binding Rossmann-like Domain"/>
    <property type="match status" value="1"/>
</dbReference>
<evidence type="ECO:0000313" key="4">
    <source>
        <dbReference type="EMBL" id="KAI0301120.1"/>
    </source>
</evidence>
<feature type="domain" description="NAD-dependent epimerase/dehydratase" evidence="3">
    <location>
        <begin position="2"/>
        <end position="162"/>
    </location>
</feature>
<dbReference type="SUPFAM" id="SSF51735">
    <property type="entry name" value="NAD(P)-binding Rossmann-fold domains"/>
    <property type="match status" value="1"/>
</dbReference>
<keyword evidence="1" id="KW-0560">Oxidoreductase</keyword>
<organism evidence="4 5">
    <name type="scientific">Multifurca ochricompacta</name>
    <dbReference type="NCBI Taxonomy" id="376703"/>
    <lineage>
        <taxon>Eukaryota</taxon>
        <taxon>Fungi</taxon>
        <taxon>Dikarya</taxon>
        <taxon>Basidiomycota</taxon>
        <taxon>Agaricomycotina</taxon>
        <taxon>Agaricomycetes</taxon>
        <taxon>Russulales</taxon>
        <taxon>Russulaceae</taxon>
        <taxon>Multifurca</taxon>
    </lineage>
</organism>
<dbReference type="InterPro" id="IPR050425">
    <property type="entry name" value="NAD(P)_dehydrat-like"/>
</dbReference>
<keyword evidence="5" id="KW-1185">Reference proteome</keyword>
<comment type="caution">
    <text evidence="4">The sequence shown here is derived from an EMBL/GenBank/DDBJ whole genome shotgun (WGS) entry which is preliminary data.</text>
</comment>
<sequence>MIRSTIEGTRRVLNYAREAGVKKIVVTGTFGNTHHPNEAWAPKAFSDDDWNPQTIEDAKQPETHPWAIYTASKVIGEREVWKFADANKDIDVTTVLPGFIFGPYGRGQSGTETIGGTFGWVAALIYGEKGRTVPVNSAPFSPNYVHVSDVAALHVAALKAAPAAPGTHKRVLAVGGTVLWPEVSEYLGKSRPQLKDRLGVIPQGYKASIDFAKFENKYASSLFGFRSFKGWEETFGDAVDALLAKEEAKKN</sequence>
<name>A0AAD4M6A8_9AGAM</name>
<evidence type="ECO:0000259" key="3">
    <source>
        <dbReference type="Pfam" id="PF01370"/>
    </source>
</evidence>
<dbReference type="InterPro" id="IPR036291">
    <property type="entry name" value="NAD(P)-bd_dom_sf"/>
</dbReference>
<dbReference type="Proteomes" id="UP001203297">
    <property type="component" value="Unassembled WGS sequence"/>
</dbReference>
<dbReference type="InterPro" id="IPR001509">
    <property type="entry name" value="Epimerase_deHydtase"/>
</dbReference>
<dbReference type="PANTHER" id="PTHR10366:SF564">
    <property type="entry name" value="STEROL-4-ALPHA-CARBOXYLATE 3-DEHYDROGENASE, DECARBOXYLATING"/>
    <property type="match status" value="1"/>
</dbReference>
<evidence type="ECO:0000313" key="5">
    <source>
        <dbReference type="Proteomes" id="UP001203297"/>
    </source>
</evidence>
<dbReference type="GO" id="GO:0016616">
    <property type="term" value="F:oxidoreductase activity, acting on the CH-OH group of donors, NAD or NADP as acceptor"/>
    <property type="evidence" value="ECO:0007669"/>
    <property type="project" value="TreeGrafter"/>
</dbReference>
<comment type="similarity">
    <text evidence="2">Belongs to the NAD(P)-dependent epimerase/dehydratase family. Dihydroflavonol-4-reductase subfamily.</text>
</comment>
<dbReference type="PANTHER" id="PTHR10366">
    <property type="entry name" value="NAD DEPENDENT EPIMERASE/DEHYDRATASE"/>
    <property type="match status" value="1"/>
</dbReference>
<accession>A0AAD4M6A8</accession>
<reference evidence="4" key="1">
    <citation type="journal article" date="2022" name="New Phytol.">
        <title>Evolutionary transition to the ectomycorrhizal habit in the genomes of a hyperdiverse lineage of mushroom-forming fungi.</title>
        <authorList>
            <person name="Looney B."/>
            <person name="Miyauchi S."/>
            <person name="Morin E."/>
            <person name="Drula E."/>
            <person name="Courty P.E."/>
            <person name="Kohler A."/>
            <person name="Kuo A."/>
            <person name="LaButti K."/>
            <person name="Pangilinan J."/>
            <person name="Lipzen A."/>
            <person name="Riley R."/>
            <person name="Andreopoulos W."/>
            <person name="He G."/>
            <person name="Johnson J."/>
            <person name="Nolan M."/>
            <person name="Tritt A."/>
            <person name="Barry K.W."/>
            <person name="Grigoriev I.V."/>
            <person name="Nagy L.G."/>
            <person name="Hibbett D."/>
            <person name="Henrissat B."/>
            <person name="Matheny P.B."/>
            <person name="Labbe J."/>
            <person name="Martin F.M."/>
        </authorList>
    </citation>
    <scope>NUCLEOTIDE SEQUENCE</scope>
    <source>
        <strain evidence="4">BPL690</strain>
    </source>
</reference>
<dbReference type="Pfam" id="PF01370">
    <property type="entry name" value="Epimerase"/>
    <property type="match status" value="1"/>
</dbReference>
<evidence type="ECO:0000256" key="1">
    <source>
        <dbReference type="ARBA" id="ARBA00023002"/>
    </source>
</evidence>
<dbReference type="AlphaFoldDB" id="A0AAD4M6A8"/>
<evidence type="ECO:0000256" key="2">
    <source>
        <dbReference type="ARBA" id="ARBA00023445"/>
    </source>
</evidence>